<dbReference type="SMART" id="SM01375">
    <property type="entry name" value="Dynein_light"/>
    <property type="match status" value="4"/>
</dbReference>
<dbReference type="GO" id="GO:0007017">
    <property type="term" value="P:microtubule-based process"/>
    <property type="evidence" value="ECO:0007669"/>
    <property type="project" value="InterPro"/>
</dbReference>
<sequence>KIPCDERRQESTKTKRNADPKVVLVASGMDDEMESLAVSLAIDAIAVFCNEKMKIAKYIASKFEAKYGAPWHCIASDGHMRFYVRYDADDHIFFAVNGITIFLFRLHTSKSRPLITRLHRRLSDASTKVESPRDDVHVISTGMQLRMQHYALRLTDDAVVEYPNEKMIIAHYITARFAAQYGGNWHCVVSDGRLGYEVRHHSEDHIFFSVGSLTILLFREEDVKNATIKSSLLKPRKLSTSMQLPTKIISSCMDMEMQQFAVTVAVQGIEMKFADEKMQIARLLMRHFDERFGARWHCIVGDQPLGFYVRYDQQNYLYFIVEPLTILLFKHQKEKLLSEETSEETKGAALMEGEGDTNKEVCVIDSGLDKSMDEKATLFAREAVNRFPNERMLSAHYIMRRLESQYGPPWHCVVSGGPLGYSTHQADSCYCYLRIDSFYVFIFQHNTSFDQE</sequence>
<reference evidence="2" key="1">
    <citation type="submission" date="2022-11" db="UniProtKB">
        <authorList>
            <consortium name="WormBaseParasite"/>
        </authorList>
    </citation>
    <scope>IDENTIFICATION</scope>
</reference>
<dbReference type="AlphaFoldDB" id="A0A915B297"/>
<dbReference type="InterPro" id="IPR037177">
    <property type="entry name" value="DLC_sf"/>
</dbReference>
<evidence type="ECO:0000313" key="2">
    <source>
        <dbReference type="WBParaSite" id="PgR024_g071_t01"/>
    </source>
</evidence>
<dbReference type="Gene3D" id="3.30.740.10">
    <property type="entry name" value="Protein Inhibitor Of Neuronal Nitric Oxide Synthase"/>
    <property type="match status" value="4"/>
</dbReference>
<dbReference type="WBParaSite" id="PgR024_g071_t01">
    <property type="protein sequence ID" value="PgR024_g071_t01"/>
    <property type="gene ID" value="PgR024_g071"/>
</dbReference>
<dbReference type="PANTHER" id="PTHR11886:SF35">
    <property type="entry name" value="DYNEIN LIGHT CHAIN"/>
    <property type="match status" value="1"/>
</dbReference>
<dbReference type="GO" id="GO:0045505">
    <property type="term" value="F:dynein intermediate chain binding"/>
    <property type="evidence" value="ECO:0007669"/>
    <property type="project" value="TreeGrafter"/>
</dbReference>
<dbReference type="GO" id="GO:0005868">
    <property type="term" value="C:cytoplasmic dynein complex"/>
    <property type="evidence" value="ECO:0007669"/>
    <property type="project" value="TreeGrafter"/>
</dbReference>
<keyword evidence="1" id="KW-1185">Reference proteome</keyword>
<proteinExistence type="predicted"/>
<dbReference type="Proteomes" id="UP000887569">
    <property type="component" value="Unplaced"/>
</dbReference>
<protein>
    <submittedName>
        <fullName evidence="2">Dynein light chain</fullName>
    </submittedName>
</protein>
<evidence type="ECO:0000313" key="1">
    <source>
        <dbReference type="Proteomes" id="UP000887569"/>
    </source>
</evidence>
<dbReference type="PANTHER" id="PTHR11886">
    <property type="entry name" value="DYNEIN LIGHT CHAIN"/>
    <property type="match status" value="1"/>
</dbReference>
<dbReference type="Pfam" id="PF01221">
    <property type="entry name" value="Dynein_light"/>
    <property type="match status" value="4"/>
</dbReference>
<name>A0A915B297_PARUN</name>
<dbReference type="SUPFAM" id="SSF54648">
    <property type="entry name" value="DLC"/>
    <property type="match status" value="4"/>
</dbReference>
<dbReference type="CDD" id="cd21450">
    <property type="entry name" value="DLC-like_DYNLL1-like"/>
    <property type="match status" value="1"/>
</dbReference>
<organism evidence="1 2">
    <name type="scientific">Parascaris univalens</name>
    <name type="common">Nematode worm</name>
    <dbReference type="NCBI Taxonomy" id="6257"/>
    <lineage>
        <taxon>Eukaryota</taxon>
        <taxon>Metazoa</taxon>
        <taxon>Ecdysozoa</taxon>
        <taxon>Nematoda</taxon>
        <taxon>Chromadorea</taxon>
        <taxon>Rhabditida</taxon>
        <taxon>Spirurina</taxon>
        <taxon>Ascaridomorpha</taxon>
        <taxon>Ascaridoidea</taxon>
        <taxon>Ascarididae</taxon>
        <taxon>Parascaris</taxon>
    </lineage>
</organism>
<accession>A0A915B297</accession>
<dbReference type="InterPro" id="IPR001372">
    <property type="entry name" value="Dynein_light_chain_typ-1/2"/>
</dbReference>